<sequence length="164" mass="18661">MIEFSHTDKEKSYWLCKCDCGNEIVVIGNNLKRGTTNSCGCLAKELRSKRRRLPEGVAARNKVIHNHKMDAKRRNHESALTDEQIIAIHKGNCHYCGCSPSNTYFPLGANGSYTYNGIDRVDDTKGYTLANVVPCCMDCNYAKRSRTYDEYLDWLKQSCSHLKL</sequence>
<proteinExistence type="predicted"/>
<reference evidence="1" key="1">
    <citation type="journal article" date="2015" name="Nature">
        <title>Complex archaea that bridge the gap between prokaryotes and eukaryotes.</title>
        <authorList>
            <person name="Spang A."/>
            <person name="Saw J.H."/>
            <person name="Jorgensen S.L."/>
            <person name="Zaremba-Niedzwiedzka K."/>
            <person name="Martijn J."/>
            <person name="Lind A.E."/>
            <person name="van Eijk R."/>
            <person name="Schleper C."/>
            <person name="Guy L."/>
            <person name="Ettema T.J."/>
        </authorList>
    </citation>
    <scope>NUCLEOTIDE SEQUENCE</scope>
</reference>
<dbReference type="Gene3D" id="3.30.40.220">
    <property type="match status" value="1"/>
</dbReference>
<dbReference type="EMBL" id="LAZR01000158">
    <property type="protein sequence ID" value="KKN85465.1"/>
    <property type="molecule type" value="Genomic_DNA"/>
</dbReference>
<evidence type="ECO:0008006" key="2">
    <source>
        <dbReference type="Google" id="ProtNLM"/>
    </source>
</evidence>
<organism evidence="1">
    <name type="scientific">marine sediment metagenome</name>
    <dbReference type="NCBI Taxonomy" id="412755"/>
    <lineage>
        <taxon>unclassified sequences</taxon>
        <taxon>metagenomes</taxon>
        <taxon>ecological metagenomes</taxon>
    </lineage>
</organism>
<comment type="caution">
    <text evidence="1">The sequence shown here is derived from an EMBL/GenBank/DDBJ whole genome shotgun (WGS) entry which is preliminary data.</text>
</comment>
<gene>
    <name evidence="1" type="ORF">LCGC14_0277840</name>
</gene>
<name>A0A0F9TWP2_9ZZZZ</name>
<dbReference type="AlphaFoldDB" id="A0A0F9TWP2"/>
<accession>A0A0F9TWP2</accession>
<protein>
    <recommendedName>
        <fullName evidence="2">HNH endonuclease</fullName>
    </recommendedName>
</protein>
<evidence type="ECO:0000313" key="1">
    <source>
        <dbReference type="EMBL" id="KKN85465.1"/>
    </source>
</evidence>